<comment type="caution">
    <text evidence="4">The sequence shown here is derived from an EMBL/GenBank/DDBJ whole genome shotgun (WGS) entry which is preliminary data.</text>
</comment>
<dbReference type="SUPFAM" id="SSF48403">
    <property type="entry name" value="Ankyrin repeat"/>
    <property type="match status" value="1"/>
</dbReference>
<dbReference type="Pfam" id="PF12796">
    <property type="entry name" value="Ank_2"/>
    <property type="match status" value="4"/>
</dbReference>
<keyword evidence="1" id="KW-0677">Repeat</keyword>
<protein>
    <submittedName>
        <fullName evidence="4">Ankyrin repeat domain-containing protein</fullName>
    </submittedName>
</protein>
<gene>
    <name evidence="4" type="ORF">QS748_12580</name>
</gene>
<dbReference type="InterPro" id="IPR002110">
    <property type="entry name" value="Ankyrin_rpt"/>
</dbReference>
<keyword evidence="5" id="KW-1185">Reference proteome</keyword>
<dbReference type="Gene3D" id="1.25.40.20">
    <property type="entry name" value="Ankyrin repeat-containing domain"/>
    <property type="match status" value="3"/>
</dbReference>
<dbReference type="PANTHER" id="PTHR24198:SF165">
    <property type="entry name" value="ANKYRIN REPEAT-CONTAINING PROTEIN-RELATED"/>
    <property type="match status" value="1"/>
</dbReference>
<evidence type="ECO:0000313" key="5">
    <source>
        <dbReference type="Proteomes" id="UP001178148"/>
    </source>
</evidence>
<organism evidence="4 5">
    <name type="scientific">Candidatus Endonucleibacter bathymodioli</name>
    <dbReference type="NCBI Taxonomy" id="539814"/>
    <lineage>
        <taxon>Bacteria</taxon>
        <taxon>Pseudomonadati</taxon>
        <taxon>Pseudomonadota</taxon>
        <taxon>Gammaproteobacteria</taxon>
        <taxon>Oceanospirillales</taxon>
        <taxon>Endozoicomonadaceae</taxon>
        <taxon>Candidatus Endonucleibacter</taxon>
    </lineage>
</organism>
<dbReference type="PANTHER" id="PTHR24198">
    <property type="entry name" value="ANKYRIN REPEAT AND PROTEIN KINASE DOMAIN-CONTAINING PROTEIN"/>
    <property type="match status" value="1"/>
</dbReference>
<dbReference type="PROSITE" id="PS50088">
    <property type="entry name" value="ANK_REPEAT"/>
    <property type="match status" value="5"/>
</dbReference>
<evidence type="ECO:0000256" key="3">
    <source>
        <dbReference type="PROSITE-ProRule" id="PRU00023"/>
    </source>
</evidence>
<feature type="repeat" description="ANK" evidence="3">
    <location>
        <begin position="372"/>
        <end position="417"/>
    </location>
</feature>
<dbReference type="Proteomes" id="UP001178148">
    <property type="component" value="Unassembled WGS sequence"/>
</dbReference>
<feature type="repeat" description="ANK" evidence="3">
    <location>
        <begin position="460"/>
        <end position="492"/>
    </location>
</feature>
<dbReference type="EMBL" id="JASXSV010000025">
    <property type="protein sequence ID" value="MDP0589962.1"/>
    <property type="molecule type" value="Genomic_DNA"/>
</dbReference>
<dbReference type="AlphaFoldDB" id="A0AA90SE15"/>
<dbReference type="PROSITE" id="PS50297">
    <property type="entry name" value="ANK_REP_REGION"/>
    <property type="match status" value="3"/>
</dbReference>
<dbReference type="InterPro" id="IPR036770">
    <property type="entry name" value="Ankyrin_rpt-contain_sf"/>
</dbReference>
<name>A0AA90SE15_9GAMM</name>
<accession>A0AA90SE15</accession>
<evidence type="ECO:0000256" key="1">
    <source>
        <dbReference type="ARBA" id="ARBA00022737"/>
    </source>
</evidence>
<feature type="repeat" description="ANK" evidence="3">
    <location>
        <begin position="185"/>
        <end position="217"/>
    </location>
</feature>
<keyword evidence="2 3" id="KW-0040">ANK repeat</keyword>
<proteinExistence type="predicted"/>
<sequence length="566" mass="62456">MFFALLKSSARLCHLFDVLLFCSIVTGIYSGGCCAAWRMDSNSSDDASLINRGDESNSIVHDCGVQDDSSTYKDFSTIGETVGSVLLDAMLCLLDIASKHNDDDLIKALQLSEVYNYMSKENEVSDLQGAYLDYDYVIKFLRDNIHTAPYELAGGLLTCAIPFGNNKLIELLIESGAKVNILDANKYMPLHKSVRYGEIELVKILLNAGADVNQKCLSIHIHNTDSIRKTFHPIPGEFVTPLRIAILCDDFEIVKVLLDKKANPNDCIENHITPLGMAVTADSSNIVTELLLAGAEMNITNCWNGNILQYAVAISSSLEVIKTIIINGDTDSIDHESLFGYNPLSIAIMNESNDSVKVLINNGANPNYRHTNGNMPLHIAAQIAADRVDRKRIIDRKIVDIFEILISEGVNVNCQNRYGLTTLMTLVKKPHYLDGNNDTIKLIISMLLSNGADINMMNKKGNTALHYATKNGNSDLVALLLDYGAKRDIKNRDGLTAVECALTDNISTMMSEASVVTMQPARMKTIARNTIRILLLEKRQAKQSLSKMISELELPEIINAFLFAPI</sequence>
<evidence type="ECO:0000256" key="2">
    <source>
        <dbReference type="ARBA" id="ARBA00023043"/>
    </source>
</evidence>
<reference evidence="4 5" key="1">
    <citation type="journal article" date="2023" name="bioRxiv">
        <title>An intranuclear bacterial parasite of deep-sea mussels expresses apoptosis inhibitors acquired from its host.</title>
        <authorList>
            <person name="Gonzalez Porras M.A."/>
            <person name="Assie A."/>
            <person name="Tietjen M."/>
            <person name="Violette M."/>
            <person name="Kleiner M."/>
            <person name="Gruber-Vodicka H."/>
            <person name="Dubilier N."/>
            <person name="Leisch N."/>
        </authorList>
    </citation>
    <scope>NUCLEOTIDE SEQUENCE [LARGE SCALE GENOMIC DNA]</scope>
    <source>
        <strain evidence="4">IAP13</strain>
    </source>
</reference>
<evidence type="ECO:0000313" key="4">
    <source>
        <dbReference type="EMBL" id="MDP0589962.1"/>
    </source>
</evidence>
<feature type="repeat" description="ANK" evidence="3">
    <location>
        <begin position="339"/>
        <end position="371"/>
    </location>
</feature>
<feature type="repeat" description="ANK" evidence="3">
    <location>
        <begin position="270"/>
        <end position="302"/>
    </location>
</feature>
<dbReference type="SMART" id="SM00248">
    <property type="entry name" value="ANK"/>
    <property type="match status" value="9"/>
</dbReference>